<dbReference type="PANTHER" id="PTHR13276">
    <property type="entry name" value="GUANINE NUCLEOTIDE EXCHANGE FACTOR MSS4"/>
    <property type="match status" value="1"/>
</dbReference>
<dbReference type="InterPro" id="IPR011323">
    <property type="entry name" value="Mss4/transl-control_tumour"/>
</dbReference>
<protein>
    <recommendedName>
        <fullName evidence="7">Guanine nucleotide exchange factor MSS4</fullName>
    </recommendedName>
</protein>
<evidence type="ECO:0008006" key="7">
    <source>
        <dbReference type="Google" id="ProtNLM"/>
    </source>
</evidence>
<keyword evidence="2" id="KW-0344">Guanine-nucleotide releasing factor</keyword>
<dbReference type="GO" id="GO:0005085">
    <property type="term" value="F:guanyl-nucleotide exchange factor activity"/>
    <property type="evidence" value="ECO:0007669"/>
    <property type="project" value="UniProtKB-KW"/>
</dbReference>
<dbReference type="GO" id="GO:0016020">
    <property type="term" value="C:membrane"/>
    <property type="evidence" value="ECO:0007669"/>
    <property type="project" value="TreeGrafter"/>
</dbReference>
<dbReference type="Pfam" id="PF04421">
    <property type="entry name" value="Mss4"/>
    <property type="match status" value="1"/>
</dbReference>
<reference evidence="5" key="1">
    <citation type="submission" date="2022-03" db="EMBL/GenBank/DDBJ databases">
        <authorList>
            <person name="Sayadi A."/>
        </authorList>
    </citation>
    <scope>NUCLEOTIDE SEQUENCE</scope>
</reference>
<evidence type="ECO:0000256" key="3">
    <source>
        <dbReference type="ARBA" id="ARBA00022927"/>
    </source>
</evidence>
<dbReference type="FunFam" id="2.170.150.10:FF:000005">
    <property type="entry name" value="Guanine nucleotide exchange factor MSS4"/>
    <property type="match status" value="1"/>
</dbReference>
<dbReference type="GO" id="GO:0007264">
    <property type="term" value="P:small GTPase-mediated signal transduction"/>
    <property type="evidence" value="ECO:0007669"/>
    <property type="project" value="InterPro"/>
</dbReference>
<keyword evidence="6" id="KW-1185">Reference proteome</keyword>
<keyword evidence="1" id="KW-0813">Transport</keyword>
<gene>
    <name evidence="5" type="ORF">ACAOBT_LOCUS16785</name>
</gene>
<evidence type="ECO:0000313" key="5">
    <source>
        <dbReference type="EMBL" id="CAH1985630.1"/>
    </source>
</evidence>
<dbReference type="InterPro" id="IPR011057">
    <property type="entry name" value="Mss4-like_sf"/>
</dbReference>
<organism evidence="5 6">
    <name type="scientific">Acanthoscelides obtectus</name>
    <name type="common">Bean weevil</name>
    <name type="synonym">Bruchus obtectus</name>
    <dbReference type="NCBI Taxonomy" id="200917"/>
    <lineage>
        <taxon>Eukaryota</taxon>
        <taxon>Metazoa</taxon>
        <taxon>Ecdysozoa</taxon>
        <taxon>Arthropoda</taxon>
        <taxon>Hexapoda</taxon>
        <taxon>Insecta</taxon>
        <taxon>Pterygota</taxon>
        <taxon>Neoptera</taxon>
        <taxon>Endopterygota</taxon>
        <taxon>Coleoptera</taxon>
        <taxon>Polyphaga</taxon>
        <taxon>Cucujiformia</taxon>
        <taxon>Chrysomeloidea</taxon>
        <taxon>Chrysomelidae</taxon>
        <taxon>Bruchinae</taxon>
        <taxon>Bruchini</taxon>
        <taxon>Acanthoscelides</taxon>
    </lineage>
</organism>
<evidence type="ECO:0000313" key="6">
    <source>
        <dbReference type="Proteomes" id="UP001152888"/>
    </source>
</evidence>
<feature type="region of interest" description="Disordered" evidence="4">
    <location>
        <begin position="1"/>
        <end position="25"/>
    </location>
</feature>
<accession>A0A9P0PIP3</accession>
<proteinExistence type="predicted"/>
<dbReference type="AlphaFoldDB" id="A0A9P0PIP3"/>
<dbReference type="SUPFAM" id="SSF51316">
    <property type="entry name" value="Mss4-like"/>
    <property type="match status" value="1"/>
</dbReference>
<evidence type="ECO:0000256" key="4">
    <source>
        <dbReference type="SAM" id="MobiDB-lite"/>
    </source>
</evidence>
<dbReference type="OrthoDB" id="30840at2759"/>
<dbReference type="PANTHER" id="PTHR13276:SF0">
    <property type="entry name" value="GUANINE NUCLEOTIDE EXCHANGE FACTOR MSS4"/>
    <property type="match status" value="1"/>
</dbReference>
<dbReference type="GO" id="GO:0005829">
    <property type="term" value="C:cytosol"/>
    <property type="evidence" value="ECO:0007669"/>
    <property type="project" value="TreeGrafter"/>
</dbReference>
<dbReference type="EMBL" id="CAKOFQ010006983">
    <property type="protein sequence ID" value="CAH1985630.1"/>
    <property type="molecule type" value="Genomic_DNA"/>
</dbReference>
<dbReference type="Gene3D" id="2.170.150.10">
    <property type="entry name" value="Metal Binding Protein, Guanine Nucleotide Exchange Factor, Chain A"/>
    <property type="match status" value="1"/>
</dbReference>
<dbReference type="GO" id="GO:0008270">
    <property type="term" value="F:zinc ion binding"/>
    <property type="evidence" value="ECO:0007669"/>
    <property type="project" value="TreeGrafter"/>
</dbReference>
<evidence type="ECO:0000256" key="1">
    <source>
        <dbReference type="ARBA" id="ARBA00022448"/>
    </source>
</evidence>
<dbReference type="PROSITE" id="PS51796">
    <property type="entry name" value="MSS4"/>
    <property type="match status" value="1"/>
</dbReference>
<dbReference type="Proteomes" id="UP001152888">
    <property type="component" value="Unassembled WGS sequence"/>
</dbReference>
<dbReference type="GO" id="GO:0006892">
    <property type="term" value="P:post-Golgi vesicle-mediated transport"/>
    <property type="evidence" value="ECO:0007669"/>
    <property type="project" value="TreeGrafter"/>
</dbReference>
<keyword evidence="3" id="KW-0653">Protein transport</keyword>
<dbReference type="InterPro" id="IPR007515">
    <property type="entry name" value="Mss4"/>
</dbReference>
<comment type="caution">
    <text evidence="5">The sequence shown here is derived from an EMBL/GenBank/DDBJ whole genome shotgun (WGS) entry which is preliminary data.</text>
</comment>
<name>A0A9P0PIP3_ACAOB</name>
<dbReference type="GO" id="GO:0015031">
    <property type="term" value="P:protein transport"/>
    <property type="evidence" value="ECO:0007669"/>
    <property type="project" value="UniProtKB-KW"/>
</dbReference>
<sequence>MEMDETFETSSKPAREPPHFGNEIEDGMNRRTIKCQHCQSLILTPGSADYFERDQLPLMKQKKTKEADPETESVSSFWVVKDMFTFQNVGFSNTVGTTKYLSCADCEAGPIGYHDLNSRISYVALDRVSHTN</sequence>
<evidence type="ECO:0000256" key="2">
    <source>
        <dbReference type="ARBA" id="ARBA00022658"/>
    </source>
</evidence>